<organism evidence="1 2">
    <name type="scientific">Ceriporiopsis subvermispora (strain B)</name>
    <name type="common">White-rot fungus</name>
    <name type="synonym">Gelatoporia subvermispora</name>
    <dbReference type="NCBI Taxonomy" id="914234"/>
    <lineage>
        <taxon>Eukaryota</taxon>
        <taxon>Fungi</taxon>
        <taxon>Dikarya</taxon>
        <taxon>Basidiomycota</taxon>
        <taxon>Agaricomycotina</taxon>
        <taxon>Agaricomycetes</taxon>
        <taxon>Polyporales</taxon>
        <taxon>Gelatoporiaceae</taxon>
        <taxon>Gelatoporia</taxon>
    </lineage>
</organism>
<accession>M2QYT2</accession>
<dbReference type="Proteomes" id="UP000016930">
    <property type="component" value="Unassembled WGS sequence"/>
</dbReference>
<dbReference type="AlphaFoldDB" id="M2QYT2"/>
<proteinExistence type="predicted"/>
<name>M2QYT2_CERS8</name>
<evidence type="ECO:0000313" key="2">
    <source>
        <dbReference type="Proteomes" id="UP000016930"/>
    </source>
</evidence>
<dbReference type="HOGENOM" id="CLU_2867473_0_0_1"/>
<protein>
    <submittedName>
        <fullName evidence="1">Uncharacterized protein</fullName>
    </submittedName>
</protein>
<dbReference type="EMBL" id="KB445824">
    <property type="protein sequence ID" value="EMD31082.1"/>
    <property type="molecule type" value="Genomic_DNA"/>
</dbReference>
<sequence length="64" mass="7349">MYAFAGRCAVLGECMHFGQGLYKRNGRSHTSKDRSEDCCASRQETAFDWFGLAVDKRAWHFVRS</sequence>
<evidence type="ECO:0000313" key="1">
    <source>
        <dbReference type="EMBL" id="EMD31082.1"/>
    </source>
</evidence>
<reference evidence="1 2" key="1">
    <citation type="journal article" date="2012" name="Proc. Natl. Acad. Sci. U.S.A.">
        <title>Comparative genomics of Ceriporiopsis subvermispora and Phanerochaete chrysosporium provide insight into selective ligninolysis.</title>
        <authorList>
            <person name="Fernandez-Fueyo E."/>
            <person name="Ruiz-Duenas F.J."/>
            <person name="Ferreira P."/>
            <person name="Floudas D."/>
            <person name="Hibbett D.S."/>
            <person name="Canessa P."/>
            <person name="Larrondo L.F."/>
            <person name="James T.Y."/>
            <person name="Seelenfreund D."/>
            <person name="Lobos S."/>
            <person name="Polanco R."/>
            <person name="Tello M."/>
            <person name="Honda Y."/>
            <person name="Watanabe T."/>
            <person name="Watanabe T."/>
            <person name="Ryu J.S."/>
            <person name="Kubicek C.P."/>
            <person name="Schmoll M."/>
            <person name="Gaskell J."/>
            <person name="Hammel K.E."/>
            <person name="St John F.J."/>
            <person name="Vanden Wymelenberg A."/>
            <person name="Sabat G."/>
            <person name="Splinter BonDurant S."/>
            <person name="Syed K."/>
            <person name="Yadav J.S."/>
            <person name="Doddapaneni H."/>
            <person name="Subramanian V."/>
            <person name="Lavin J.L."/>
            <person name="Oguiza J.A."/>
            <person name="Perez G."/>
            <person name="Pisabarro A.G."/>
            <person name="Ramirez L."/>
            <person name="Santoyo F."/>
            <person name="Master E."/>
            <person name="Coutinho P.M."/>
            <person name="Henrissat B."/>
            <person name="Lombard V."/>
            <person name="Magnuson J.K."/>
            <person name="Kuees U."/>
            <person name="Hori C."/>
            <person name="Igarashi K."/>
            <person name="Samejima M."/>
            <person name="Held B.W."/>
            <person name="Barry K.W."/>
            <person name="LaButti K.M."/>
            <person name="Lapidus A."/>
            <person name="Lindquist E.A."/>
            <person name="Lucas S.M."/>
            <person name="Riley R."/>
            <person name="Salamov A.A."/>
            <person name="Hoffmeister D."/>
            <person name="Schwenk D."/>
            <person name="Hadar Y."/>
            <person name="Yarden O."/>
            <person name="de Vries R.P."/>
            <person name="Wiebenga A."/>
            <person name="Stenlid J."/>
            <person name="Eastwood D."/>
            <person name="Grigoriev I.V."/>
            <person name="Berka R.M."/>
            <person name="Blanchette R.A."/>
            <person name="Kersten P."/>
            <person name="Martinez A.T."/>
            <person name="Vicuna R."/>
            <person name="Cullen D."/>
        </authorList>
    </citation>
    <scope>NUCLEOTIDE SEQUENCE [LARGE SCALE GENOMIC DNA]</scope>
    <source>
        <strain evidence="1 2">B</strain>
    </source>
</reference>
<keyword evidence="2" id="KW-1185">Reference proteome</keyword>
<gene>
    <name evidence="1" type="ORF">CERSUDRAFT_89486</name>
</gene>